<evidence type="ECO:0000313" key="2">
    <source>
        <dbReference type="EMBL" id="KZF24966.1"/>
    </source>
</evidence>
<name>A0A165IJ46_XYLHT</name>
<sequence>MAMILGLMDGLLEGGERIELQATLATTKPRDELRTMPRFSTAFRSCLVDLRTEHRRLRRILYAAKWVRGQIEKEMKRIKYITEYRIVPSEECAPQNVFMSGTICPPTVIRPRATGGFTAVPSLCEIIIIMIHNKYLRKKVILIFPEDEIYDSFAVPMCCTPRVQFARSKFLLDDTWRDARARIATRTTGRRNGPSQNASLSGLPRQGGVFTALRGTKRLVDRAMLINV</sequence>
<dbReference type="InParanoid" id="A0A165IJ46"/>
<accession>A0A165IJ46</accession>
<gene>
    <name evidence="2" type="ORF">L228DRAFT_236115</name>
</gene>
<dbReference type="RefSeq" id="XP_018190521.1">
    <property type="nucleotide sequence ID" value="XM_018330795.1"/>
</dbReference>
<feature type="region of interest" description="Disordered" evidence="1">
    <location>
        <begin position="184"/>
        <end position="203"/>
    </location>
</feature>
<dbReference type="AlphaFoldDB" id="A0A165IJ46"/>
<evidence type="ECO:0000256" key="1">
    <source>
        <dbReference type="SAM" id="MobiDB-lite"/>
    </source>
</evidence>
<proteinExistence type="predicted"/>
<reference evidence="2 3" key="1">
    <citation type="journal article" date="2016" name="Fungal Biol.">
        <title>The genome of Xylona heveae provides a window into fungal endophytism.</title>
        <authorList>
            <person name="Gazis R."/>
            <person name="Kuo A."/>
            <person name="Riley R."/>
            <person name="LaButti K."/>
            <person name="Lipzen A."/>
            <person name="Lin J."/>
            <person name="Amirebrahimi M."/>
            <person name="Hesse C.N."/>
            <person name="Spatafora J.W."/>
            <person name="Henrissat B."/>
            <person name="Hainaut M."/>
            <person name="Grigoriev I.V."/>
            <person name="Hibbett D.S."/>
        </authorList>
    </citation>
    <scope>NUCLEOTIDE SEQUENCE [LARGE SCALE GENOMIC DNA]</scope>
    <source>
        <strain evidence="2 3">TC161</strain>
    </source>
</reference>
<dbReference type="GeneID" id="28895932"/>
<dbReference type="EMBL" id="KV407455">
    <property type="protein sequence ID" value="KZF24966.1"/>
    <property type="molecule type" value="Genomic_DNA"/>
</dbReference>
<keyword evidence="3" id="KW-1185">Reference proteome</keyword>
<protein>
    <submittedName>
        <fullName evidence="2">Uncharacterized protein</fullName>
    </submittedName>
</protein>
<dbReference type="Proteomes" id="UP000076632">
    <property type="component" value="Unassembled WGS sequence"/>
</dbReference>
<organism evidence="2 3">
    <name type="scientific">Xylona heveae (strain CBS 132557 / TC161)</name>
    <dbReference type="NCBI Taxonomy" id="1328760"/>
    <lineage>
        <taxon>Eukaryota</taxon>
        <taxon>Fungi</taxon>
        <taxon>Dikarya</taxon>
        <taxon>Ascomycota</taxon>
        <taxon>Pezizomycotina</taxon>
        <taxon>Xylonomycetes</taxon>
        <taxon>Xylonales</taxon>
        <taxon>Xylonaceae</taxon>
        <taxon>Xylona</taxon>
    </lineage>
</organism>
<evidence type="ECO:0000313" key="3">
    <source>
        <dbReference type="Proteomes" id="UP000076632"/>
    </source>
</evidence>